<dbReference type="InterPro" id="IPR013154">
    <property type="entry name" value="ADH-like_N"/>
</dbReference>
<evidence type="ECO:0000313" key="5">
    <source>
        <dbReference type="Proteomes" id="UP000038010"/>
    </source>
</evidence>
<dbReference type="OrthoDB" id="48317at2759"/>
<dbReference type="Gene3D" id="3.40.50.720">
    <property type="entry name" value="NAD(P)-binding Rossmann-like Domain"/>
    <property type="match status" value="1"/>
</dbReference>
<dbReference type="Gene3D" id="3.90.180.10">
    <property type="entry name" value="Medium-chain alcohol dehydrogenases, catalytic domain"/>
    <property type="match status" value="1"/>
</dbReference>
<dbReference type="Pfam" id="PF00107">
    <property type="entry name" value="ADH_zinc_N"/>
    <property type="match status" value="1"/>
</dbReference>
<dbReference type="CDD" id="cd08249">
    <property type="entry name" value="enoyl_reductase_like"/>
    <property type="match status" value="1"/>
</dbReference>
<dbReference type="VEuPathDB" id="FungiDB:AB675_1618"/>
<dbReference type="SUPFAM" id="SSF50129">
    <property type="entry name" value="GroES-like"/>
    <property type="match status" value="1"/>
</dbReference>
<dbReference type="PANTHER" id="PTHR45348:SF2">
    <property type="entry name" value="ZINC-TYPE ALCOHOL DEHYDROGENASE-LIKE PROTEIN C2E1P3.01"/>
    <property type="match status" value="1"/>
</dbReference>
<evidence type="ECO:0000256" key="1">
    <source>
        <dbReference type="ARBA" id="ARBA00008072"/>
    </source>
</evidence>
<evidence type="ECO:0000256" key="2">
    <source>
        <dbReference type="ARBA" id="ARBA00023002"/>
    </source>
</evidence>
<dbReference type="PANTHER" id="PTHR45348">
    <property type="entry name" value="HYPOTHETICAL OXIDOREDUCTASE (EUROFUNG)"/>
    <property type="match status" value="1"/>
</dbReference>
<evidence type="ECO:0000313" key="4">
    <source>
        <dbReference type="EMBL" id="KPI36001.1"/>
    </source>
</evidence>
<keyword evidence="2" id="KW-0560">Oxidoreductase</keyword>
<accession>A0A0N0NIM4</accession>
<reference evidence="4 5" key="1">
    <citation type="submission" date="2015-06" db="EMBL/GenBank/DDBJ databases">
        <title>Draft genome of the ant-associated black yeast Phialophora attae CBS 131958.</title>
        <authorList>
            <person name="Moreno L.F."/>
            <person name="Stielow B.J."/>
            <person name="de Hoog S."/>
            <person name="Vicente V.A."/>
            <person name="Weiss V.A."/>
            <person name="de Vries M."/>
            <person name="Cruz L.M."/>
            <person name="Souza E.M."/>
        </authorList>
    </citation>
    <scope>NUCLEOTIDE SEQUENCE [LARGE SCALE GENOMIC DNA]</scope>
    <source>
        <strain evidence="4 5">CBS 131958</strain>
    </source>
</reference>
<dbReference type="InterPro" id="IPR047122">
    <property type="entry name" value="Trans-enoyl_RdTase-like"/>
</dbReference>
<dbReference type="InterPro" id="IPR013149">
    <property type="entry name" value="ADH-like_C"/>
</dbReference>
<keyword evidence="5" id="KW-1185">Reference proteome</keyword>
<gene>
    <name evidence="4" type="ORF">AB675_1618</name>
</gene>
<dbReference type="InterPro" id="IPR020843">
    <property type="entry name" value="ER"/>
</dbReference>
<feature type="domain" description="Enoyl reductase (ER)" evidence="3">
    <location>
        <begin position="11"/>
        <end position="358"/>
    </location>
</feature>
<dbReference type="GeneID" id="28733400"/>
<comment type="similarity">
    <text evidence="1">Belongs to the zinc-containing alcohol dehydrogenase family.</text>
</comment>
<comment type="caution">
    <text evidence="4">The sequence shown here is derived from an EMBL/GenBank/DDBJ whole genome shotgun (WGS) entry which is preliminary data.</text>
</comment>
<dbReference type="RefSeq" id="XP_017995964.1">
    <property type="nucleotide sequence ID" value="XM_018141520.1"/>
</dbReference>
<dbReference type="GO" id="GO:0016651">
    <property type="term" value="F:oxidoreductase activity, acting on NAD(P)H"/>
    <property type="evidence" value="ECO:0007669"/>
    <property type="project" value="InterPro"/>
</dbReference>
<dbReference type="SUPFAM" id="SSF51735">
    <property type="entry name" value="NAD(P)-binding Rossmann-fold domains"/>
    <property type="match status" value="1"/>
</dbReference>
<evidence type="ECO:0000259" key="3">
    <source>
        <dbReference type="SMART" id="SM00829"/>
    </source>
</evidence>
<name>A0A0N0NIM4_9EURO</name>
<dbReference type="Pfam" id="PF08240">
    <property type="entry name" value="ADH_N"/>
    <property type="match status" value="1"/>
</dbReference>
<dbReference type="EMBL" id="LFJN01000034">
    <property type="protein sequence ID" value="KPI36001.1"/>
    <property type="molecule type" value="Genomic_DNA"/>
</dbReference>
<dbReference type="SMART" id="SM00829">
    <property type="entry name" value="PKS_ER"/>
    <property type="match status" value="1"/>
</dbReference>
<protein>
    <submittedName>
        <fullName evidence="4">Protein TOXD</fullName>
    </submittedName>
</protein>
<dbReference type="STRING" id="1664694.A0A0N0NIM4"/>
<dbReference type="InterPro" id="IPR036291">
    <property type="entry name" value="NAD(P)-bd_dom_sf"/>
</dbReference>
<dbReference type="Proteomes" id="UP000038010">
    <property type="component" value="Unassembled WGS sequence"/>
</dbReference>
<organism evidence="4 5">
    <name type="scientific">Cyphellophora attinorum</name>
    <dbReference type="NCBI Taxonomy" id="1664694"/>
    <lineage>
        <taxon>Eukaryota</taxon>
        <taxon>Fungi</taxon>
        <taxon>Dikarya</taxon>
        <taxon>Ascomycota</taxon>
        <taxon>Pezizomycotina</taxon>
        <taxon>Eurotiomycetes</taxon>
        <taxon>Chaetothyriomycetidae</taxon>
        <taxon>Chaetothyriales</taxon>
        <taxon>Cyphellophoraceae</taxon>
        <taxon>Cyphellophora</taxon>
    </lineage>
</organism>
<sequence>MTKNIGLIRRGTGRAIFEEIPTPQIRPDEILVDAPGDDGTLVGCDYAGYVLEVGKAVKREFKKGDRICGFSHGGTESARHVQLTPLATHSHLNTGNDARPETGAFARQIVVKGDIQFHIPDHITFEAACTVGCGLMTATLALHKFLDLPFPASTTNASGAAINGSREHPTVLIYGGSTATGTLAIQLAKLSGANVLTTASPKNMQFVESLGADRVFDHTSCNIASQIREATNDQLALVFDCVSIDSTATICAEAIGSNVTVAKYVNLLDVPCPRADVDSIFFLAYGASGEAYIFEGEHYPAEPSYHEHVRAFAPIAEKLWAEGKLREHPQRLEGGGLQGAIEGMRVMKEGRYSGEKLVYRMEDTVEV</sequence>
<proteinExistence type="inferred from homology"/>
<dbReference type="AlphaFoldDB" id="A0A0N0NIM4"/>
<dbReference type="InterPro" id="IPR011032">
    <property type="entry name" value="GroES-like_sf"/>
</dbReference>